<dbReference type="GO" id="GO:0004222">
    <property type="term" value="F:metalloendopeptidase activity"/>
    <property type="evidence" value="ECO:0007669"/>
    <property type="project" value="InterPro"/>
</dbReference>
<evidence type="ECO:0000256" key="6">
    <source>
        <dbReference type="ARBA" id="ARBA00022801"/>
    </source>
</evidence>
<dbReference type="EMBL" id="QYRN01000005">
    <property type="protein sequence ID" value="RIY00861.1"/>
    <property type="molecule type" value="Genomic_DNA"/>
</dbReference>
<accession>A0A3A1WLY0</accession>
<organism evidence="9 10">
    <name type="scientific">Aureimonas flava</name>
    <dbReference type="NCBI Taxonomy" id="2320271"/>
    <lineage>
        <taxon>Bacteria</taxon>
        <taxon>Pseudomonadati</taxon>
        <taxon>Pseudomonadota</taxon>
        <taxon>Alphaproteobacteria</taxon>
        <taxon>Hyphomicrobiales</taxon>
        <taxon>Aurantimonadaceae</taxon>
        <taxon>Aureimonas</taxon>
    </lineage>
</organism>
<dbReference type="InterPro" id="IPR050557">
    <property type="entry name" value="RTX_toxin/Mannuronan_C5-epim"/>
</dbReference>
<dbReference type="AlphaFoldDB" id="A0A3A1WLY0"/>
<dbReference type="Gene3D" id="2.150.10.10">
    <property type="entry name" value="Serralysin-like metalloprotease, C-terminal"/>
    <property type="match status" value="1"/>
</dbReference>
<sequence length="368" mass="37454">MVQVPYTGSKWGDSAASGTGGGTVTWSFNLDGARFYAFDGAISSTVFQTWVRQAFDTWEKLANIDFVEVPTASADIQIGLDAFDGRGGTLGEASWTYSGGLTIHAEIAFDSAEYWGPTSAGGTNFYAVAVHEIGHTIGLGHADDPSSIMYPYLGSLVDPAAADIAAIQALYGVAGQSIGGTEGADVLYGSTGADTVSAFGGDDLIYAYEGNDLVFGNQGNDTIHAGVGNDLVYGGKDDDQLFGNQGDDTITGNIGNDTVHGGQGNDLVHGGRDDDFVSGDRGNDTLHGGFGNDTLAGGSGADLFLFDAGHGNDIILDFNAAEGDRMNLGGQTYSISESSGSAVLGLSGGGTITLLGVTAAAFDAAAVA</sequence>
<dbReference type="InterPro" id="IPR001818">
    <property type="entry name" value="Pept_M10_metallopeptidase"/>
</dbReference>
<dbReference type="PANTHER" id="PTHR38340">
    <property type="entry name" value="S-LAYER PROTEIN"/>
    <property type="match status" value="1"/>
</dbReference>
<dbReference type="InterPro" id="IPR024079">
    <property type="entry name" value="MetalloPept_cat_dom_sf"/>
</dbReference>
<dbReference type="GO" id="GO:0006508">
    <property type="term" value="P:proteolysis"/>
    <property type="evidence" value="ECO:0007669"/>
    <property type="project" value="UniProtKB-KW"/>
</dbReference>
<keyword evidence="3" id="KW-0964">Secreted</keyword>
<keyword evidence="10" id="KW-1185">Reference proteome</keyword>
<evidence type="ECO:0000313" key="9">
    <source>
        <dbReference type="EMBL" id="RIY00861.1"/>
    </source>
</evidence>
<keyword evidence="6" id="KW-0378">Hydrolase</keyword>
<dbReference type="PANTHER" id="PTHR38340:SF1">
    <property type="entry name" value="S-LAYER PROTEIN"/>
    <property type="match status" value="1"/>
</dbReference>
<dbReference type="PRINTS" id="PR00138">
    <property type="entry name" value="MATRIXIN"/>
</dbReference>
<dbReference type="GO" id="GO:0005509">
    <property type="term" value="F:calcium ion binding"/>
    <property type="evidence" value="ECO:0007669"/>
    <property type="project" value="InterPro"/>
</dbReference>
<dbReference type="Gene3D" id="3.40.390.10">
    <property type="entry name" value="Collagenase (Catalytic Domain)"/>
    <property type="match status" value="1"/>
</dbReference>
<reference evidence="10" key="1">
    <citation type="submission" date="2018-09" db="EMBL/GenBank/DDBJ databases">
        <authorList>
            <person name="Tuo L."/>
        </authorList>
    </citation>
    <scope>NUCLEOTIDE SEQUENCE [LARGE SCALE GENOMIC DNA]</scope>
    <source>
        <strain evidence="10">M2BS4Y-1</strain>
    </source>
</reference>
<evidence type="ECO:0000259" key="8">
    <source>
        <dbReference type="SMART" id="SM00235"/>
    </source>
</evidence>
<dbReference type="SMART" id="SM00235">
    <property type="entry name" value="ZnMc"/>
    <property type="match status" value="1"/>
</dbReference>
<dbReference type="InterPro" id="IPR021190">
    <property type="entry name" value="Pept_M10A"/>
</dbReference>
<dbReference type="InterPro" id="IPR006026">
    <property type="entry name" value="Peptidase_Metallo"/>
</dbReference>
<dbReference type="OrthoDB" id="733404at2"/>
<dbReference type="Pfam" id="PF00353">
    <property type="entry name" value="HemolysinCabind"/>
    <property type="match status" value="3"/>
</dbReference>
<dbReference type="Pfam" id="PF00413">
    <property type="entry name" value="Peptidase_M10"/>
    <property type="match status" value="1"/>
</dbReference>
<keyword evidence="7" id="KW-0862">Zinc</keyword>
<evidence type="ECO:0000256" key="5">
    <source>
        <dbReference type="ARBA" id="ARBA00022723"/>
    </source>
</evidence>
<evidence type="ECO:0000256" key="3">
    <source>
        <dbReference type="ARBA" id="ARBA00022525"/>
    </source>
</evidence>
<comment type="subcellular location">
    <subcellularLocation>
        <location evidence="1">Secreted</location>
    </subcellularLocation>
</comment>
<name>A0A3A1WLY0_9HYPH</name>
<dbReference type="Proteomes" id="UP000265750">
    <property type="component" value="Unassembled WGS sequence"/>
</dbReference>
<dbReference type="PRINTS" id="PR00313">
    <property type="entry name" value="CABNDNGRPT"/>
</dbReference>
<dbReference type="SUPFAM" id="SSF51120">
    <property type="entry name" value="beta-Roll"/>
    <property type="match status" value="1"/>
</dbReference>
<proteinExistence type="inferred from homology"/>
<evidence type="ECO:0000256" key="2">
    <source>
        <dbReference type="ARBA" id="ARBA00009490"/>
    </source>
</evidence>
<dbReference type="SUPFAM" id="SSF55486">
    <property type="entry name" value="Metalloproteases ('zincins'), catalytic domain"/>
    <property type="match status" value="1"/>
</dbReference>
<gene>
    <name evidence="9" type="ORF">D3218_10670</name>
</gene>
<evidence type="ECO:0000256" key="7">
    <source>
        <dbReference type="ARBA" id="ARBA00022833"/>
    </source>
</evidence>
<dbReference type="PROSITE" id="PS00330">
    <property type="entry name" value="HEMOLYSIN_CALCIUM"/>
    <property type="match status" value="1"/>
</dbReference>
<dbReference type="RefSeq" id="WP_119540063.1">
    <property type="nucleotide sequence ID" value="NZ_QYRN01000005.1"/>
</dbReference>
<feature type="domain" description="Peptidase metallopeptidase" evidence="8">
    <location>
        <begin position="22"/>
        <end position="173"/>
    </location>
</feature>
<evidence type="ECO:0000256" key="1">
    <source>
        <dbReference type="ARBA" id="ARBA00004613"/>
    </source>
</evidence>
<comment type="similarity">
    <text evidence="2">Belongs to the peptidase M10B family.</text>
</comment>
<dbReference type="InterPro" id="IPR011049">
    <property type="entry name" value="Serralysin-like_metalloprot_C"/>
</dbReference>
<protein>
    <recommendedName>
        <fullName evidence="8">Peptidase metallopeptidase domain-containing protein</fullName>
    </recommendedName>
</protein>
<dbReference type="GO" id="GO:0008270">
    <property type="term" value="F:zinc ion binding"/>
    <property type="evidence" value="ECO:0007669"/>
    <property type="project" value="InterPro"/>
</dbReference>
<keyword evidence="5" id="KW-0479">Metal-binding</keyword>
<evidence type="ECO:0000313" key="10">
    <source>
        <dbReference type="Proteomes" id="UP000265750"/>
    </source>
</evidence>
<evidence type="ECO:0000256" key="4">
    <source>
        <dbReference type="ARBA" id="ARBA00022670"/>
    </source>
</evidence>
<dbReference type="GO" id="GO:0031012">
    <property type="term" value="C:extracellular matrix"/>
    <property type="evidence" value="ECO:0007669"/>
    <property type="project" value="InterPro"/>
</dbReference>
<dbReference type="InterPro" id="IPR001343">
    <property type="entry name" value="Hemolysn_Ca-bd"/>
</dbReference>
<comment type="caution">
    <text evidence="9">The sequence shown here is derived from an EMBL/GenBank/DDBJ whole genome shotgun (WGS) entry which is preliminary data.</text>
</comment>
<dbReference type="InterPro" id="IPR018511">
    <property type="entry name" value="Hemolysin-typ_Ca-bd_CS"/>
</dbReference>
<keyword evidence="4" id="KW-0645">Protease</keyword>
<dbReference type="GO" id="GO:0005576">
    <property type="term" value="C:extracellular region"/>
    <property type="evidence" value="ECO:0007669"/>
    <property type="project" value="UniProtKB-SubCell"/>
</dbReference>